<organism evidence="7 8">
    <name type="scientific">Canis lupus familiaris</name>
    <name type="common">Dog</name>
    <name type="synonym">Canis familiaris</name>
    <dbReference type="NCBI Taxonomy" id="9615"/>
    <lineage>
        <taxon>Eukaryota</taxon>
        <taxon>Metazoa</taxon>
        <taxon>Chordata</taxon>
        <taxon>Craniata</taxon>
        <taxon>Vertebrata</taxon>
        <taxon>Euteleostomi</taxon>
        <taxon>Mammalia</taxon>
        <taxon>Eutheria</taxon>
        <taxon>Laurasiatheria</taxon>
        <taxon>Carnivora</taxon>
        <taxon>Caniformia</taxon>
        <taxon>Canidae</taxon>
        <taxon>Canis</taxon>
    </lineage>
</organism>
<evidence type="ECO:0000259" key="6">
    <source>
        <dbReference type="Pfam" id="PF22594"/>
    </source>
</evidence>
<reference evidence="7" key="2">
    <citation type="submission" date="2025-08" db="UniProtKB">
        <authorList>
            <consortium name="Ensembl"/>
        </authorList>
    </citation>
    <scope>IDENTIFICATION</scope>
</reference>
<keyword evidence="2" id="KW-0547">Nucleotide-binding</keyword>
<dbReference type="PANTHER" id="PTHR44830:SF1">
    <property type="entry name" value="TR-TYPE G DOMAIN-CONTAINING PROTEIN"/>
    <property type="match status" value="1"/>
</dbReference>
<dbReference type="GO" id="GO:0005525">
    <property type="term" value="F:GTP binding"/>
    <property type="evidence" value="ECO:0007669"/>
    <property type="project" value="UniProtKB-KW"/>
</dbReference>
<dbReference type="Proteomes" id="UP000694429">
    <property type="component" value="Chromosome 31"/>
</dbReference>
<proteinExistence type="inferred from homology"/>
<sequence length="264" mass="28693">MDSTEPPYSQKRYEEIIKEVRTYIKKIGYNPNTVAFVPISRWNGDNMMEPSANMPWFKGWKITRKDGNASGTTLREALDCILPPTHPTGKPLRLPLQNVYKIGVIGTVPVGQVETGVLKPDVHRGNVAGDSKNDPPMEAPGFTAQVIILNHPGQISAGCAPVLDRHTAHIACKFAELKEKIDCCSGKKLEDSPKFLKSGDAAIVNMVPGKPMCVESFSDYPPLGRFAVRDMRQTVAVGVIQAVDKKAAGAGKVTKSAQKAQKAK</sequence>
<dbReference type="CDD" id="cd03705">
    <property type="entry name" value="EF1_alpha_III"/>
    <property type="match status" value="1"/>
</dbReference>
<keyword evidence="5" id="KW-0342">GTP-binding</keyword>
<dbReference type="Ensembl" id="ENSCAFT00030017765.1">
    <property type="protein sequence ID" value="ENSCAFP00030015511.1"/>
    <property type="gene ID" value="ENSCAFG00030009621.1"/>
</dbReference>
<protein>
    <recommendedName>
        <fullName evidence="6">GTP-eEF1A C-terminal domain-containing protein</fullName>
    </recommendedName>
</protein>
<dbReference type="InterPro" id="IPR054696">
    <property type="entry name" value="GTP-eEF1A_C"/>
</dbReference>
<dbReference type="Gene3D" id="3.40.50.300">
    <property type="entry name" value="P-loop containing nucleotide triphosphate hydrolases"/>
    <property type="match status" value="1"/>
</dbReference>
<name>A0A8C0MVL4_CANLF</name>
<dbReference type="FunFam" id="2.40.30.10:FF:000005">
    <property type="entry name" value="Elongation factor 1-alpha"/>
    <property type="match status" value="1"/>
</dbReference>
<feature type="domain" description="GTP-eEF1A C-terminal" evidence="6">
    <location>
        <begin position="142"/>
        <end position="241"/>
    </location>
</feature>
<keyword evidence="3" id="KW-0251">Elongation factor</keyword>
<evidence type="ECO:0000256" key="2">
    <source>
        <dbReference type="ARBA" id="ARBA00022741"/>
    </source>
</evidence>
<dbReference type="FunFam" id="3.40.50.300:FF:003152">
    <property type="entry name" value="Elongation factor 1-alpha"/>
    <property type="match status" value="1"/>
</dbReference>
<dbReference type="InterPro" id="IPR027417">
    <property type="entry name" value="P-loop_NTPase"/>
</dbReference>
<evidence type="ECO:0000256" key="5">
    <source>
        <dbReference type="ARBA" id="ARBA00023134"/>
    </source>
</evidence>
<evidence type="ECO:0000313" key="8">
    <source>
        <dbReference type="Proteomes" id="UP000694429"/>
    </source>
</evidence>
<evidence type="ECO:0000313" key="7">
    <source>
        <dbReference type="Ensembl" id="ENSCAFP00030015511.1"/>
    </source>
</evidence>
<accession>A0A8C0MVL4</accession>
<dbReference type="Gene3D" id="2.40.30.10">
    <property type="entry name" value="Translation factors"/>
    <property type="match status" value="2"/>
</dbReference>
<evidence type="ECO:0000256" key="3">
    <source>
        <dbReference type="ARBA" id="ARBA00022768"/>
    </source>
</evidence>
<keyword evidence="4" id="KW-0648">Protein biosynthesis</keyword>
<dbReference type="InterPro" id="IPR009001">
    <property type="entry name" value="Transl_elong_EF1A/Init_IF2_C"/>
</dbReference>
<dbReference type="PANTHER" id="PTHR44830">
    <property type="entry name" value="ELONGATION FACTOR 1 ALPHA"/>
    <property type="match status" value="1"/>
</dbReference>
<dbReference type="AlphaFoldDB" id="A0A8C0MVL4"/>
<reference evidence="7" key="1">
    <citation type="submission" date="2019-03" db="EMBL/GenBank/DDBJ databases">
        <authorList>
            <person name="Warren W.C."/>
            <person name="Johnson G.S."/>
        </authorList>
    </citation>
    <scope>NUCLEOTIDE SEQUENCE [LARGE SCALE GENOMIC DNA]</scope>
    <source>
        <strain evidence="7">Basenji</strain>
    </source>
</reference>
<dbReference type="SUPFAM" id="SSF50465">
    <property type="entry name" value="EF-Tu/eEF-1alpha/eIF2-gamma C-terminal domain"/>
    <property type="match status" value="1"/>
</dbReference>
<evidence type="ECO:0000256" key="4">
    <source>
        <dbReference type="ARBA" id="ARBA00022917"/>
    </source>
</evidence>
<comment type="similarity">
    <text evidence="1">Belongs to the TRAFAC class translation factor GTPase superfamily. Classic translation factor GTPase family. EF-Tu/EF-1A subfamily.</text>
</comment>
<dbReference type="SUPFAM" id="SSF52540">
    <property type="entry name" value="P-loop containing nucleoside triphosphate hydrolases"/>
    <property type="match status" value="1"/>
</dbReference>
<evidence type="ECO:0000256" key="1">
    <source>
        <dbReference type="ARBA" id="ARBA00007249"/>
    </source>
</evidence>
<dbReference type="GO" id="GO:0003746">
    <property type="term" value="F:translation elongation factor activity"/>
    <property type="evidence" value="ECO:0007669"/>
    <property type="project" value="UniProtKB-KW"/>
</dbReference>
<dbReference type="Pfam" id="PF22594">
    <property type="entry name" value="GTP-eEF1A_C"/>
    <property type="match status" value="1"/>
</dbReference>